<protein>
    <recommendedName>
        <fullName evidence="4">WXG100 family type VII secretion target</fullName>
    </recommendedName>
</protein>
<sequence length="152" mass="15968">MHRGRQAEQVGLQRGLPMGTGEGGEQKLTSSASDKQRAAKYMKDHMMPDTRSAGSMAAGGGSVRVPFLAPSAAPSSPLIKQDTGLKGLSAWASDQGVSDALGAWQAQVNRLMGRLQRELNGLEGAKTIFNNQDLATGGQLNSIRPPSSFDGM</sequence>
<comment type="caution">
    <text evidence="2">The sequence shown here is derived from an EMBL/GenBank/DDBJ whole genome shotgun (WGS) entry which is preliminary data.</text>
</comment>
<feature type="region of interest" description="Disordered" evidence="1">
    <location>
        <begin position="1"/>
        <end position="59"/>
    </location>
</feature>
<evidence type="ECO:0000256" key="1">
    <source>
        <dbReference type="SAM" id="MobiDB-lite"/>
    </source>
</evidence>
<evidence type="ECO:0000313" key="2">
    <source>
        <dbReference type="EMBL" id="ROV69787.1"/>
    </source>
</evidence>
<name>A0A423V5I0_STRGL</name>
<proteinExistence type="predicted"/>
<dbReference type="AlphaFoldDB" id="A0A423V5I0"/>
<gene>
    <name evidence="2" type="ORF">D3105_04080</name>
</gene>
<evidence type="ECO:0008006" key="4">
    <source>
        <dbReference type="Google" id="ProtNLM"/>
    </source>
</evidence>
<feature type="compositionally biased region" description="Basic and acidic residues" evidence="1">
    <location>
        <begin position="34"/>
        <end position="48"/>
    </location>
</feature>
<evidence type="ECO:0000313" key="3">
    <source>
        <dbReference type="Proteomes" id="UP000285596"/>
    </source>
</evidence>
<reference evidence="2 3" key="1">
    <citation type="submission" date="2018-08" db="EMBL/GenBank/DDBJ databases">
        <title>Streptomyces globisporus 1912-4Crt, whole genome shotgun sequence.</title>
        <authorList>
            <person name="Matselyukh B."/>
        </authorList>
    </citation>
    <scope>NUCLEOTIDE SEQUENCE [LARGE SCALE GENOMIC DNA]</scope>
    <source>
        <strain evidence="2 3">1912-4Crt</strain>
    </source>
</reference>
<dbReference type="Proteomes" id="UP000285596">
    <property type="component" value="Unassembled WGS sequence"/>
</dbReference>
<organism evidence="2 3">
    <name type="scientific">Streptomyces globisporus</name>
    <dbReference type="NCBI Taxonomy" id="1908"/>
    <lineage>
        <taxon>Bacteria</taxon>
        <taxon>Bacillati</taxon>
        <taxon>Actinomycetota</taxon>
        <taxon>Actinomycetes</taxon>
        <taxon>Kitasatosporales</taxon>
        <taxon>Streptomycetaceae</taxon>
        <taxon>Streptomyces</taxon>
    </lineage>
</organism>
<accession>A0A423V5I0</accession>
<dbReference type="EMBL" id="QWFA01000012">
    <property type="protein sequence ID" value="ROV69787.1"/>
    <property type="molecule type" value="Genomic_DNA"/>
</dbReference>